<dbReference type="Pfam" id="PF13302">
    <property type="entry name" value="Acetyltransf_3"/>
    <property type="match status" value="1"/>
</dbReference>
<dbReference type="InterPro" id="IPR000182">
    <property type="entry name" value="GNAT_dom"/>
</dbReference>
<organism evidence="2 3">
    <name type="scientific">Pelagibius litoralis</name>
    <dbReference type="NCBI Taxonomy" id="374515"/>
    <lineage>
        <taxon>Bacteria</taxon>
        <taxon>Pseudomonadati</taxon>
        <taxon>Pseudomonadota</taxon>
        <taxon>Alphaproteobacteria</taxon>
        <taxon>Rhodospirillales</taxon>
        <taxon>Rhodovibrionaceae</taxon>
        <taxon>Pelagibius</taxon>
    </lineage>
</organism>
<dbReference type="EMBL" id="JAAQPH010000016">
    <property type="protein sequence ID" value="NIA70789.1"/>
    <property type="molecule type" value="Genomic_DNA"/>
</dbReference>
<sequence>MSASIAVTADNRTNYLVRPLRREDRQLIERALKLLSAETLYARFHSRGIRLSARDLDYLTNTDARDHVSWLVIDPSEKSQDGAIALGRYVREAEASSRAEVALTICDRHQGQGVSKVLLGALGASAMAAGIERFHGSLLSENQAMRRLVQSLGAEISIQDGAVVAEAAANPWSLPDTAAAQRVRRVATQVGAALAAQRSSASSVRMRS</sequence>
<dbReference type="RefSeq" id="WP_167227761.1">
    <property type="nucleotide sequence ID" value="NZ_JAAQPH010000016.1"/>
</dbReference>
<dbReference type="Gene3D" id="3.40.630.30">
    <property type="match status" value="1"/>
</dbReference>
<name>A0A967F0K3_9PROT</name>
<reference evidence="2" key="1">
    <citation type="submission" date="2020-03" db="EMBL/GenBank/DDBJ databases">
        <title>Genome of Pelagibius litoralis DSM 21314T.</title>
        <authorList>
            <person name="Wang G."/>
        </authorList>
    </citation>
    <scope>NUCLEOTIDE SEQUENCE</scope>
    <source>
        <strain evidence="2">DSM 21314</strain>
    </source>
</reference>
<proteinExistence type="predicted"/>
<keyword evidence="3" id="KW-1185">Reference proteome</keyword>
<feature type="domain" description="N-acetyltransferase" evidence="1">
    <location>
        <begin position="17"/>
        <end position="154"/>
    </location>
</feature>
<dbReference type="SUPFAM" id="SSF55729">
    <property type="entry name" value="Acyl-CoA N-acyltransferases (Nat)"/>
    <property type="match status" value="1"/>
</dbReference>
<comment type="caution">
    <text evidence="2">The sequence shown here is derived from an EMBL/GenBank/DDBJ whole genome shotgun (WGS) entry which is preliminary data.</text>
</comment>
<dbReference type="InterPro" id="IPR016181">
    <property type="entry name" value="Acyl_CoA_acyltransferase"/>
</dbReference>
<dbReference type="AlphaFoldDB" id="A0A967F0K3"/>
<evidence type="ECO:0000259" key="1">
    <source>
        <dbReference type="Pfam" id="PF13302"/>
    </source>
</evidence>
<evidence type="ECO:0000313" key="3">
    <source>
        <dbReference type="Proteomes" id="UP000761264"/>
    </source>
</evidence>
<gene>
    <name evidence="2" type="ORF">HBA54_19500</name>
</gene>
<accession>A0A967F0K3</accession>
<dbReference type="Proteomes" id="UP000761264">
    <property type="component" value="Unassembled WGS sequence"/>
</dbReference>
<dbReference type="GO" id="GO:0016747">
    <property type="term" value="F:acyltransferase activity, transferring groups other than amino-acyl groups"/>
    <property type="evidence" value="ECO:0007669"/>
    <property type="project" value="InterPro"/>
</dbReference>
<protein>
    <submittedName>
        <fullName evidence="2">GNAT family N-acetyltransferase</fullName>
    </submittedName>
</protein>
<evidence type="ECO:0000313" key="2">
    <source>
        <dbReference type="EMBL" id="NIA70789.1"/>
    </source>
</evidence>